<dbReference type="Proteomes" id="UP000546007">
    <property type="component" value="Unassembled WGS sequence"/>
</dbReference>
<proteinExistence type="predicted"/>
<sequence>MRHQMDLRCLVYVWELLSLSKIACFSEYYGPGFYPRLVFSCKFNDRLLCERIFVEGKYIHLETDILV</sequence>
<name>A0A7W6HXN2_9BACT</name>
<accession>A0A7W6HXN2</accession>
<protein>
    <submittedName>
        <fullName evidence="1">Uncharacterized protein</fullName>
    </submittedName>
</protein>
<gene>
    <name evidence="1" type="ORF">GGR14_002648</name>
</gene>
<reference evidence="1 2" key="1">
    <citation type="submission" date="2020-08" db="EMBL/GenBank/DDBJ databases">
        <title>Genomic Encyclopedia of Type Strains, Phase IV (KMG-IV): sequencing the most valuable type-strain genomes for metagenomic binning, comparative biology and taxonomic classification.</title>
        <authorList>
            <person name="Goeker M."/>
        </authorList>
    </citation>
    <scope>NUCLEOTIDE SEQUENCE [LARGE SCALE GENOMIC DNA]</scope>
    <source>
        <strain evidence="1 2">DSM 105721</strain>
    </source>
</reference>
<evidence type="ECO:0000313" key="2">
    <source>
        <dbReference type="Proteomes" id="UP000546007"/>
    </source>
</evidence>
<keyword evidence="2" id="KW-1185">Reference proteome</keyword>
<dbReference type="AlphaFoldDB" id="A0A7W6HXN2"/>
<dbReference type="EMBL" id="JACIES010000006">
    <property type="protein sequence ID" value="MBB4026847.1"/>
    <property type="molecule type" value="Genomic_DNA"/>
</dbReference>
<comment type="caution">
    <text evidence="1">The sequence shown here is derived from an EMBL/GenBank/DDBJ whole genome shotgun (WGS) entry which is preliminary data.</text>
</comment>
<organism evidence="1 2">
    <name type="scientific">Butyricimonas faecihominis</name>
    <dbReference type="NCBI Taxonomy" id="1472416"/>
    <lineage>
        <taxon>Bacteria</taxon>
        <taxon>Pseudomonadati</taxon>
        <taxon>Bacteroidota</taxon>
        <taxon>Bacteroidia</taxon>
        <taxon>Bacteroidales</taxon>
        <taxon>Odoribacteraceae</taxon>
        <taxon>Butyricimonas</taxon>
    </lineage>
</organism>
<evidence type="ECO:0000313" key="1">
    <source>
        <dbReference type="EMBL" id="MBB4026847.1"/>
    </source>
</evidence>